<reference evidence="2" key="1">
    <citation type="journal article" date="2019" name="Int. J. Syst. Evol. Microbiol.">
        <title>The Global Catalogue of Microorganisms (GCM) 10K type strain sequencing project: providing services to taxonomists for standard genome sequencing and annotation.</title>
        <authorList>
            <consortium name="The Broad Institute Genomics Platform"/>
            <consortium name="The Broad Institute Genome Sequencing Center for Infectious Disease"/>
            <person name="Wu L."/>
            <person name="Ma J."/>
        </authorList>
    </citation>
    <scope>NUCLEOTIDE SEQUENCE [LARGE SCALE GENOMIC DNA]</scope>
    <source>
        <strain evidence="2">KCTC 33522</strain>
    </source>
</reference>
<dbReference type="Proteomes" id="UP001597568">
    <property type="component" value="Unassembled WGS sequence"/>
</dbReference>
<organism evidence="1 2">
    <name type="scientific">Kurthia populi</name>
    <dbReference type="NCBI Taxonomy" id="1562132"/>
    <lineage>
        <taxon>Bacteria</taxon>
        <taxon>Bacillati</taxon>
        <taxon>Bacillota</taxon>
        <taxon>Bacilli</taxon>
        <taxon>Bacillales</taxon>
        <taxon>Caryophanaceae</taxon>
        <taxon>Kurthia</taxon>
    </lineage>
</organism>
<evidence type="ECO:0000313" key="1">
    <source>
        <dbReference type="EMBL" id="MFD2867511.1"/>
    </source>
</evidence>
<proteinExistence type="predicted"/>
<dbReference type="RefSeq" id="WP_380146800.1">
    <property type="nucleotide sequence ID" value="NZ_JBHUOR010000018.1"/>
</dbReference>
<accession>A0ABW5XXT8</accession>
<name>A0ABW5XXT8_9BACL</name>
<keyword evidence="2" id="KW-1185">Reference proteome</keyword>
<evidence type="ECO:0000313" key="2">
    <source>
        <dbReference type="Proteomes" id="UP001597568"/>
    </source>
</evidence>
<gene>
    <name evidence="1" type="ORF">ACFSY7_03205</name>
</gene>
<protein>
    <submittedName>
        <fullName evidence="1">Uncharacterized protein</fullName>
    </submittedName>
</protein>
<dbReference type="EMBL" id="JBHUOR010000018">
    <property type="protein sequence ID" value="MFD2867511.1"/>
    <property type="molecule type" value="Genomic_DNA"/>
</dbReference>
<comment type="caution">
    <text evidence="1">The sequence shown here is derived from an EMBL/GenBank/DDBJ whole genome shotgun (WGS) entry which is preliminary data.</text>
</comment>
<sequence length="148" mass="17396">MENIKCLQVEREVSFANYTPLVPERIVNHVSNDTSAHAMTQIKTYMDLRLAAVKEREGWQTEQDMRLNWSEEQILEHYNMYYKHFTSDVPEHVLKDAIMEELGDKELRAMLDRWPATDIIEIFQLEGFLTVINGHFIVSVDMFLGCNE</sequence>